<dbReference type="Gene3D" id="3.40.50.1820">
    <property type="entry name" value="alpha/beta hydrolase"/>
    <property type="match status" value="1"/>
</dbReference>
<dbReference type="GO" id="GO:0006508">
    <property type="term" value="P:proteolysis"/>
    <property type="evidence" value="ECO:0007669"/>
    <property type="project" value="InterPro"/>
</dbReference>
<dbReference type="GO" id="GO:0005829">
    <property type="term" value="C:cytosol"/>
    <property type="evidence" value="ECO:0007669"/>
    <property type="project" value="TreeGrafter"/>
</dbReference>
<evidence type="ECO:0000313" key="2">
    <source>
        <dbReference type="EMBL" id="MBN8798284.1"/>
    </source>
</evidence>
<evidence type="ECO:0000259" key="1">
    <source>
        <dbReference type="Pfam" id="PF00326"/>
    </source>
</evidence>
<dbReference type="InterPro" id="IPR002470">
    <property type="entry name" value="Peptidase_S9A"/>
</dbReference>
<dbReference type="InterPro" id="IPR001375">
    <property type="entry name" value="Peptidase_S9_cat"/>
</dbReference>
<dbReference type="Pfam" id="PF00326">
    <property type="entry name" value="Peptidase_S9"/>
    <property type="match status" value="1"/>
</dbReference>
<feature type="non-terminal residue" evidence="2">
    <location>
        <position position="1"/>
    </location>
</feature>
<proteinExistence type="predicted"/>
<dbReference type="PANTHER" id="PTHR42881:SF13">
    <property type="entry name" value="PROLYL ENDOPEPTIDASE"/>
    <property type="match status" value="1"/>
</dbReference>
<dbReference type="AlphaFoldDB" id="A0A9D8PZ95"/>
<protein>
    <submittedName>
        <fullName evidence="2">S9 family peptidase</fullName>
    </submittedName>
</protein>
<dbReference type="GO" id="GO:0070012">
    <property type="term" value="F:oligopeptidase activity"/>
    <property type="evidence" value="ECO:0007669"/>
    <property type="project" value="TreeGrafter"/>
</dbReference>
<sequence>FGAVVVQVPLLDMKRYSHLLAGASWMAEYGNPDTADWEFIKTFSPYHLFDAKKNYPPVLFTTSTRDDRVHPGHARKMAAKMIDAGKNVTYYENIEGGHGGAANNAQAAHMSALAYSFLWEQLSRK</sequence>
<dbReference type="GO" id="GO:0004252">
    <property type="term" value="F:serine-type endopeptidase activity"/>
    <property type="evidence" value="ECO:0007669"/>
    <property type="project" value="InterPro"/>
</dbReference>
<dbReference type="PANTHER" id="PTHR42881">
    <property type="entry name" value="PROLYL ENDOPEPTIDASE"/>
    <property type="match status" value="1"/>
</dbReference>
<comment type="caution">
    <text evidence="2">The sequence shown here is derived from an EMBL/GenBank/DDBJ whole genome shotgun (WGS) entry which is preliminary data.</text>
</comment>
<evidence type="ECO:0000313" key="3">
    <source>
        <dbReference type="Proteomes" id="UP000664815"/>
    </source>
</evidence>
<feature type="domain" description="Peptidase S9 prolyl oligopeptidase catalytic" evidence="1">
    <location>
        <begin position="1"/>
        <end position="123"/>
    </location>
</feature>
<dbReference type="PRINTS" id="PR00862">
    <property type="entry name" value="PROLIGOPTASE"/>
</dbReference>
<dbReference type="EMBL" id="JAFKMG010000294">
    <property type="protein sequence ID" value="MBN8798284.1"/>
    <property type="molecule type" value="Genomic_DNA"/>
</dbReference>
<accession>A0A9D8PZ95</accession>
<name>A0A9D8PZ95_9GAMM</name>
<reference evidence="2" key="1">
    <citation type="submission" date="2021-02" db="EMBL/GenBank/DDBJ databases">
        <title>Thiocyanate and organic carbon inputs drive convergent selection for specific autotrophic Afipia and Thiobacillus strains within complex microbiomes.</title>
        <authorList>
            <person name="Huddy R.J."/>
            <person name="Sachdeva R."/>
            <person name="Kadzinga F."/>
            <person name="Kantor R.S."/>
            <person name="Harrison S.T.L."/>
            <person name="Banfield J.F."/>
        </authorList>
    </citation>
    <scope>NUCLEOTIDE SEQUENCE</scope>
    <source>
        <strain evidence="2">SCN18_10_11_15_R1_P_69_7</strain>
    </source>
</reference>
<gene>
    <name evidence="2" type="ORF">J0H45_02845</name>
</gene>
<dbReference type="InterPro" id="IPR051167">
    <property type="entry name" value="Prolyl_oligopep/macrocyclase"/>
</dbReference>
<dbReference type="Proteomes" id="UP000664815">
    <property type="component" value="Unassembled WGS sequence"/>
</dbReference>
<organism evidence="2 3">
    <name type="scientific">Stenotrophomonas nitritireducens</name>
    <dbReference type="NCBI Taxonomy" id="83617"/>
    <lineage>
        <taxon>Bacteria</taxon>
        <taxon>Pseudomonadati</taxon>
        <taxon>Pseudomonadota</taxon>
        <taxon>Gammaproteobacteria</taxon>
        <taxon>Lysobacterales</taxon>
        <taxon>Lysobacteraceae</taxon>
        <taxon>Stenotrophomonas</taxon>
    </lineage>
</organism>
<dbReference type="InterPro" id="IPR029058">
    <property type="entry name" value="AB_hydrolase_fold"/>
</dbReference>
<dbReference type="SUPFAM" id="SSF53474">
    <property type="entry name" value="alpha/beta-Hydrolases"/>
    <property type="match status" value="1"/>
</dbReference>